<proteinExistence type="predicted"/>
<evidence type="ECO:0000313" key="2">
    <source>
        <dbReference type="EMBL" id="KAJ4429884.1"/>
    </source>
</evidence>
<evidence type="ECO:0000256" key="1">
    <source>
        <dbReference type="SAM" id="MobiDB-lite"/>
    </source>
</evidence>
<name>A0ABQ8S759_PERAM</name>
<accession>A0ABQ8S759</accession>
<keyword evidence="3" id="KW-1185">Reference proteome</keyword>
<sequence length="86" mass="9466">MAGLCEGGNESPGSLTLNHPVNVNAPNFNSTILASWYKDDEGSTSDLDYTEDVTIESEHESESELELSDDGENDEQNMNDDLQVRE</sequence>
<feature type="region of interest" description="Disordered" evidence="1">
    <location>
        <begin position="53"/>
        <end position="86"/>
    </location>
</feature>
<protein>
    <submittedName>
        <fullName evidence="2">Uncharacterized protein</fullName>
    </submittedName>
</protein>
<reference evidence="2 3" key="1">
    <citation type="journal article" date="2022" name="Allergy">
        <title>Genome assembly and annotation of Periplaneta americana reveal a comprehensive cockroach allergen profile.</title>
        <authorList>
            <person name="Wang L."/>
            <person name="Xiong Q."/>
            <person name="Saelim N."/>
            <person name="Wang L."/>
            <person name="Nong W."/>
            <person name="Wan A.T."/>
            <person name="Shi M."/>
            <person name="Liu X."/>
            <person name="Cao Q."/>
            <person name="Hui J.H.L."/>
            <person name="Sookrung N."/>
            <person name="Leung T.F."/>
            <person name="Tungtrongchitr A."/>
            <person name="Tsui S.K.W."/>
        </authorList>
    </citation>
    <scope>NUCLEOTIDE SEQUENCE [LARGE SCALE GENOMIC DNA]</scope>
    <source>
        <strain evidence="2">PWHHKU_190912</strain>
    </source>
</reference>
<dbReference type="EMBL" id="JAJSOF020000033">
    <property type="protein sequence ID" value="KAJ4429884.1"/>
    <property type="molecule type" value="Genomic_DNA"/>
</dbReference>
<dbReference type="Proteomes" id="UP001148838">
    <property type="component" value="Unassembled WGS sequence"/>
</dbReference>
<evidence type="ECO:0000313" key="3">
    <source>
        <dbReference type="Proteomes" id="UP001148838"/>
    </source>
</evidence>
<organism evidence="2 3">
    <name type="scientific">Periplaneta americana</name>
    <name type="common">American cockroach</name>
    <name type="synonym">Blatta americana</name>
    <dbReference type="NCBI Taxonomy" id="6978"/>
    <lineage>
        <taxon>Eukaryota</taxon>
        <taxon>Metazoa</taxon>
        <taxon>Ecdysozoa</taxon>
        <taxon>Arthropoda</taxon>
        <taxon>Hexapoda</taxon>
        <taxon>Insecta</taxon>
        <taxon>Pterygota</taxon>
        <taxon>Neoptera</taxon>
        <taxon>Polyneoptera</taxon>
        <taxon>Dictyoptera</taxon>
        <taxon>Blattodea</taxon>
        <taxon>Blattoidea</taxon>
        <taxon>Blattidae</taxon>
        <taxon>Blattinae</taxon>
        <taxon>Periplaneta</taxon>
    </lineage>
</organism>
<comment type="caution">
    <text evidence="2">The sequence shown here is derived from an EMBL/GenBank/DDBJ whole genome shotgun (WGS) entry which is preliminary data.</text>
</comment>
<gene>
    <name evidence="2" type="ORF">ANN_22088</name>
</gene>
<feature type="compositionally biased region" description="Acidic residues" evidence="1">
    <location>
        <begin position="63"/>
        <end position="78"/>
    </location>
</feature>